<evidence type="ECO:0000313" key="3">
    <source>
        <dbReference type="EMBL" id="PVD30365.1"/>
    </source>
</evidence>
<comment type="caution">
    <text evidence="3">The sequence shown here is derived from an EMBL/GenBank/DDBJ whole genome shotgun (WGS) entry which is preliminary data.</text>
</comment>
<dbReference type="Proteomes" id="UP000245119">
    <property type="component" value="Linkage Group LG5"/>
</dbReference>
<dbReference type="CDD" id="cd19071">
    <property type="entry name" value="AKR_AKR1-5-like"/>
    <property type="match status" value="1"/>
</dbReference>
<dbReference type="InterPro" id="IPR027417">
    <property type="entry name" value="P-loop_NTPase"/>
</dbReference>
<keyword evidence="4" id="KW-1185">Reference proteome</keyword>
<dbReference type="PANTHER" id="PTHR15723:SF0">
    <property type="entry name" value="CARBOHYDRATE SULFOTRANSFERASE 15"/>
    <property type="match status" value="1"/>
</dbReference>
<dbReference type="Pfam" id="PF00685">
    <property type="entry name" value="Sulfotransfer_1"/>
    <property type="match status" value="1"/>
</dbReference>
<dbReference type="PROSITE" id="PS00062">
    <property type="entry name" value="ALDOKETO_REDUCTASE_2"/>
    <property type="match status" value="1"/>
</dbReference>
<dbReference type="InterPro" id="IPR036812">
    <property type="entry name" value="NAD(P)_OxRdtase_dom_sf"/>
</dbReference>
<dbReference type="InterPro" id="IPR018170">
    <property type="entry name" value="Aldo/ket_reductase_CS"/>
</dbReference>
<dbReference type="PROSITE" id="PS00798">
    <property type="entry name" value="ALDOKETO_REDUCTASE_1"/>
    <property type="match status" value="1"/>
</dbReference>
<dbReference type="AlphaFoldDB" id="A0A2T7PAB5"/>
<dbReference type="OrthoDB" id="416253at2759"/>
<dbReference type="InterPro" id="IPR000863">
    <property type="entry name" value="Sulfotransferase_dom"/>
</dbReference>
<reference evidence="3 4" key="1">
    <citation type="submission" date="2018-04" db="EMBL/GenBank/DDBJ databases">
        <title>The genome of golden apple snail Pomacea canaliculata provides insight into stress tolerance and invasive adaptation.</title>
        <authorList>
            <person name="Liu C."/>
            <person name="Liu B."/>
            <person name="Ren Y."/>
            <person name="Zhang Y."/>
            <person name="Wang H."/>
            <person name="Li S."/>
            <person name="Jiang F."/>
            <person name="Yin L."/>
            <person name="Zhang G."/>
            <person name="Qian W."/>
            <person name="Fan W."/>
        </authorList>
    </citation>
    <scope>NUCLEOTIDE SEQUENCE [LARGE SCALE GENOMIC DNA]</scope>
    <source>
        <strain evidence="3">SZHN2017</strain>
        <tissue evidence="3">Muscle</tissue>
    </source>
</reference>
<evidence type="ECO:0000313" key="4">
    <source>
        <dbReference type="Proteomes" id="UP000245119"/>
    </source>
</evidence>
<dbReference type="STRING" id="400727.A0A2T7PAB5"/>
<dbReference type="Pfam" id="PF00248">
    <property type="entry name" value="Aldo_ket_red"/>
    <property type="match status" value="2"/>
</dbReference>
<evidence type="ECO:0000259" key="2">
    <source>
        <dbReference type="Pfam" id="PF00685"/>
    </source>
</evidence>
<protein>
    <recommendedName>
        <fullName evidence="5">NADP-dependent oxidoreductase domain-containing protein</fullName>
    </recommendedName>
</protein>
<dbReference type="SUPFAM" id="SSF51430">
    <property type="entry name" value="NAD(P)-linked oxidoreductase"/>
    <property type="match status" value="1"/>
</dbReference>
<dbReference type="PANTHER" id="PTHR15723">
    <property type="entry name" value="CARBOHYDRATE SULFOTRANSFERASE 15"/>
    <property type="match status" value="1"/>
</dbReference>
<feature type="domain" description="NADP-dependent oxidoreductase" evidence="1">
    <location>
        <begin position="65"/>
        <end position="210"/>
    </location>
</feature>
<proteinExistence type="predicted"/>
<evidence type="ECO:0000259" key="1">
    <source>
        <dbReference type="Pfam" id="PF00248"/>
    </source>
</evidence>
<dbReference type="InterPro" id="IPR052654">
    <property type="entry name" value="CS_Sulfotransferase"/>
</dbReference>
<dbReference type="Gene3D" id="3.40.50.300">
    <property type="entry name" value="P-loop containing nucleotide triphosphate hydrolases"/>
    <property type="match status" value="1"/>
</dbReference>
<organism evidence="3 4">
    <name type="scientific">Pomacea canaliculata</name>
    <name type="common">Golden apple snail</name>
    <dbReference type="NCBI Taxonomy" id="400727"/>
    <lineage>
        <taxon>Eukaryota</taxon>
        <taxon>Metazoa</taxon>
        <taxon>Spiralia</taxon>
        <taxon>Lophotrochozoa</taxon>
        <taxon>Mollusca</taxon>
        <taxon>Gastropoda</taxon>
        <taxon>Caenogastropoda</taxon>
        <taxon>Architaenioglossa</taxon>
        <taxon>Ampullarioidea</taxon>
        <taxon>Ampullariidae</taxon>
        <taxon>Pomacea</taxon>
    </lineage>
</organism>
<dbReference type="GO" id="GO:0050659">
    <property type="term" value="F:N-acetylgalactosamine 4-sulfate 6-O-sulfotransferase activity"/>
    <property type="evidence" value="ECO:0007669"/>
    <property type="project" value="TreeGrafter"/>
</dbReference>
<dbReference type="Gene3D" id="3.20.20.100">
    <property type="entry name" value="NADP-dependent oxidoreductase domain"/>
    <property type="match status" value="2"/>
</dbReference>
<feature type="domain" description="NADP-dependent oxidoreductase" evidence="1">
    <location>
        <begin position="10"/>
        <end position="61"/>
    </location>
</feature>
<dbReference type="PROSITE" id="PS00063">
    <property type="entry name" value="ALDOKETO_REDUCTASE_3"/>
    <property type="match status" value="1"/>
</dbReference>
<feature type="domain" description="Sulfotransferase" evidence="2">
    <location>
        <begin position="269"/>
        <end position="528"/>
    </location>
</feature>
<accession>A0A2T7PAB5</accession>
<name>A0A2T7PAB5_POMCA</name>
<dbReference type="GO" id="GO:0019319">
    <property type="term" value="P:hexose biosynthetic process"/>
    <property type="evidence" value="ECO:0007669"/>
    <property type="project" value="TreeGrafter"/>
</dbReference>
<dbReference type="InterPro" id="IPR023210">
    <property type="entry name" value="NADP_OxRdtase_dom"/>
</dbReference>
<dbReference type="GO" id="GO:0016491">
    <property type="term" value="F:oxidoreductase activity"/>
    <property type="evidence" value="ECO:0007669"/>
    <property type="project" value="InterPro"/>
</dbReference>
<gene>
    <name evidence="3" type="ORF">C0Q70_09629</name>
</gene>
<sequence>MDDIELDDQISAAIVTALQAGYRHIDTAWNYQCEKAVGEGLRQELQGGRIKREDLFITTKSTLLFEMEKLVDKGLVRSIGVSNFTIEQLTRLMNAPGIKYRPSYIQIEVHPYFTNSDLVDFCQKEGIVVTAYAPLGRAGVDYWGNKVANILEEPIILEMAAKYKKNPGQVALRWAVQRGMAIVPKSTNPGRLKSNIELFDLELTPEEMAAYFWPEQKSACLHSLLLERLSQLSLAPERRRTKEVTRFRNPCWYNSTINGQLECLPFFYLAGFPKCGTTDVFERISVHKHVLKPGYKEPHWITRLRYQGYNFNNYTRFFASPIENLIKSNASISGGYNPYIVGDGSASTFWDNNKWPLTPGNENCMEPGIINADYIRSLNPSVKVIIIVRNPAIRVFSDYVYFQVPNTSTPRPEDFHEKIVKQIVLLRTCFKTHSLRHCVYNESLNTVARVNIGIYYIYLEDWYQRFPRDQIHVLRLEDLRDNVTLQMRRIFQFLGLEMPDTKTMDLIKGMAVSNKGKSAAMLNKTKLILDNFYRPYNRRLAQIMKEKRYSWDSV</sequence>
<evidence type="ECO:0008006" key="5">
    <source>
        <dbReference type="Google" id="ProtNLM"/>
    </source>
</evidence>
<dbReference type="SUPFAM" id="SSF52540">
    <property type="entry name" value="P-loop containing nucleoside triphosphate hydrolases"/>
    <property type="match status" value="1"/>
</dbReference>
<dbReference type="EMBL" id="PZQS01000005">
    <property type="protein sequence ID" value="PVD30365.1"/>
    <property type="molecule type" value="Genomic_DNA"/>
</dbReference>